<dbReference type="NCBIfam" id="TIGR00174">
    <property type="entry name" value="miaA"/>
    <property type="match status" value="1"/>
</dbReference>
<sequence length="300" mass="34567">MKKRQKVVVIVGPTSSGKSALAVSLARKFKGEVISADSRQVYRGLDIGTGKITKREMRGIPHHLLNEMSSHCIFTAHDFVTLAKQAVADISSKGKLPLIAGGTGFYIDALVGKIVLPNVPVNVNLRKRLEQMDVEKLFAILKKRDPLRAKNIDRHNKRRLVRALEIISALGHVPAFSTKDGPWWNVLWIGISRDKKELEKLIRARMHARMKAGMISEAIKLHRKGLSYRKMESFGLEYRSLALFLQKKMTREELEEKIVRDSLNYAKRQITYWNRNRKIIWFDMRYKARILKIVSNWLKK</sequence>
<evidence type="ECO:0000256" key="2">
    <source>
        <dbReference type="ARBA" id="ARBA00003213"/>
    </source>
</evidence>
<dbReference type="GO" id="GO:0052381">
    <property type="term" value="F:tRNA dimethylallyltransferase activity"/>
    <property type="evidence" value="ECO:0007669"/>
    <property type="project" value="UniProtKB-UniRule"/>
</dbReference>
<evidence type="ECO:0000313" key="15">
    <source>
        <dbReference type="Proteomes" id="UP000178042"/>
    </source>
</evidence>
<organism evidence="14 15">
    <name type="scientific">Candidatus Kaiserbacteria bacterium RIFCSPHIGHO2_02_FULL_49_16</name>
    <dbReference type="NCBI Taxonomy" id="1798490"/>
    <lineage>
        <taxon>Bacteria</taxon>
        <taxon>Candidatus Kaiseribacteriota</taxon>
    </lineage>
</organism>
<comment type="subunit">
    <text evidence="10">Monomer.</text>
</comment>
<dbReference type="InterPro" id="IPR027417">
    <property type="entry name" value="P-loop_NTPase"/>
</dbReference>
<dbReference type="GO" id="GO:0006400">
    <property type="term" value="P:tRNA modification"/>
    <property type="evidence" value="ECO:0007669"/>
    <property type="project" value="TreeGrafter"/>
</dbReference>
<dbReference type="PANTHER" id="PTHR11088">
    <property type="entry name" value="TRNA DIMETHYLALLYLTRANSFERASE"/>
    <property type="match status" value="1"/>
</dbReference>
<evidence type="ECO:0000256" key="8">
    <source>
        <dbReference type="ARBA" id="ARBA00022842"/>
    </source>
</evidence>
<keyword evidence="8 10" id="KW-0460">Magnesium</keyword>
<name>A0A1F6DGU1_9BACT</name>
<dbReference type="Pfam" id="PF01715">
    <property type="entry name" value="IPPT"/>
    <property type="match status" value="1"/>
</dbReference>
<dbReference type="GO" id="GO:0005524">
    <property type="term" value="F:ATP binding"/>
    <property type="evidence" value="ECO:0007669"/>
    <property type="project" value="UniProtKB-UniRule"/>
</dbReference>
<evidence type="ECO:0000256" key="5">
    <source>
        <dbReference type="ARBA" id="ARBA00022694"/>
    </source>
</evidence>
<evidence type="ECO:0000256" key="11">
    <source>
        <dbReference type="RuleBase" id="RU003783"/>
    </source>
</evidence>
<feature type="site" description="Interaction with substrate tRNA" evidence="10">
    <location>
        <position position="103"/>
    </location>
</feature>
<feature type="binding site" evidence="10">
    <location>
        <begin position="12"/>
        <end position="19"/>
    </location>
    <ligand>
        <name>ATP</name>
        <dbReference type="ChEBI" id="CHEBI:30616"/>
    </ligand>
</feature>
<evidence type="ECO:0000256" key="4">
    <source>
        <dbReference type="ARBA" id="ARBA00022679"/>
    </source>
</evidence>
<evidence type="ECO:0000256" key="9">
    <source>
        <dbReference type="ARBA" id="ARBA00049563"/>
    </source>
</evidence>
<dbReference type="HAMAP" id="MF_00185">
    <property type="entry name" value="IPP_trans"/>
    <property type="match status" value="1"/>
</dbReference>
<comment type="caution">
    <text evidence="10">Lacks conserved residue(s) required for the propagation of feature annotation.</text>
</comment>
<feature type="region of interest" description="Interaction with substrate tRNA" evidence="10">
    <location>
        <begin position="37"/>
        <end position="40"/>
    </location>
</feature>
<comment type="similarity">
    <text evidence="3 10 13">Belongs to the IPP transferase family.</text>
</comment>
<gene>
    <name evidence="10" type="primary">miaA</name>
    <name evidence="14" type="ORF">A3C86_03505</name>
</gene>
<feature type="binding site" evidence="10">
    <location>
        <begin position="14"/>
        <end position="19"/>
    </location>
    <ligand>
        <name>substrate</name>
    </ligand>
</feature>
<evidence type="ECO:0000256" key="1">
    <source>
        <dbReference type="ARBA" id="ARBA00001946"/>
    </source>
</evidence>
<dbReference type="Gene3D" id="1.10.20.140">
    <property type="match status" value="1"/>
</dbReference>
<dbReference type="EC" id="2.5.1.75" evidence="10"/>
<dbReference type="Proteomes" id="UP000178042">
    <property type="component" value="Unassembled WGS sequence"/>
</dbReference>
<comment type="function">
    <text evidence="2 10 12">Catalyzes the transfer of a dimethylallyl group onto the adenine at position 37 in tRNAs that read codons beginning with uridine, leading to the formation of N6-(dimethylallyl)adenosine (i(6)A).</text>
</comment>
<evidence type="ECO:0000256" key="6">
    <source>
        <dbReference type="ARBA" id="ARBA00022741"/>
    </source>
</evidence>
<comment type="caution">
    <text evidence="14">The sequence shown here is derived from an EMBL/GenBank/DDBJ whole genome shotgun (WGS) entry which is preliminary data.</text>
</comment>
<proteinExistence type="inferred from homology"/>
<evidence type="ECO:0000256" key="12">
    <source>
        <dbReference type="RuleBase" id="RU003784"/>
    </source>
</evidence>
<evidence type="ECO:0000313" key="14">
    <source>
        <dbReference type="EMBL" id="OGG60679.1"/>
    </source>
</evidence>
<evidence type="ECO:0000256" key="13">
    <source>
        <dbReference type="RuleBase" id="RU003785"/>
    </source>
</evidence>
<keyword evidence="7 10" id="KW-0067">ATP-binding</keyword>
<protein>
    <recommendedName>
        <fullName evidence="10">tRNA dimethylallyltransferase</fullName>
        <ecNumber evidence="10">2.5.1.75</ecNumber>
    </recommendedName>
    <alternativeName>
        <fullName evidence="10">Dimethylallyl diphosphate:tRNA dimethylallyltransferase</fullName>
        <shortName evidence="10">DMAPP:tRNA dimethylallyltransferase</shortName>
        <shortName evidence="10">DMATase</shortName>
    </alternativeName>
    <alternativeName>
        <fullName evidence="10">Isopentenyl-diphosphate:tRNA isopentenyltransferase</fullName>
        <shortName evidence="10">IPP transferase</shortName>
        <shortName evidence="10">IPPT</shortName>
        <shortName evidence="10">IPTase</shortName>
    </alternativeName>
</protein>
<evidence type="ECO:0000256" key="7">
    <source>
        <dbReference type="ARBA" id="ARBA00022840"/>
    </source>
</evidence>
<evidence type="ECO:0000256" key="3">
    <source>
        <dbReference type="ARBA" id="ARBA00005842"/>
    </source>
</evidence>
<accession>A0A1F6DGU1</accession>
<dbReference type="InterPro" id="IPR018022">
    <property type="entry name" value="IPT"/>
</dbReference>
<feature type="site" description="Interaction with substrate tRNA" evidence="10">
    <location>
        <position position="126"/>
    </location>
</feature>
<dbReference type="PANTHER" id="PTHR11088:SF60">
    <property type="entry name" value="TRNA DIMETHYLALLYLTRANSFERASE"/>
    <property type="match status" value="1"/>
</dbReference>
<dbReference type="EMBL" id="MFLD01000010">
    <property type="protein sequence ID" value="OGG60679.1"/>
    <property type="molecule type" value="Genomic_DNA"/>
</dbReference>
<comment type="cofactor">
    <cofactor evidence="1 10">
        <name>Mg(2+)</name>
        <dbReference type="ChEBI" id="CHEBI:18420"/>
    </cofactor>
</comment>
<keyword evidence="5 10" id="KW-0819">tRNA processing</keyword>
<keyword evidence="6 10" id="KW-0547">Nucleotide-binding</keyword>
<dbReference type="AlphaFoldDB" id="A0A1F6DGU1"/>
<comment type="catalytic activity">
    <reaction evidence="9 10 11">
        <text>adenosine(37) in tRNA + dimethylallyl diphosphate = N(6)-dimethylallyladenosine(37) in tRNA + diphosphate</text>
        <dbReference type="Rhea" id="RHEA:26482"/>
        <dbReference type="Rhea" id="RHEA-COMP:10162"/>
        <dbReference type="Rhea" id="RHEA-COMP:10375"/>
        <dbReference type="ChEBI" id="CHEBI:33019"/>
        <dbReference type="ChEBI" id="CHEBI:57623"/>
        <dbReference type="ChEBI" id="CHEBI:74411"/>
        <dbReference type="ChEBI" id="CHEBI:74415"/>
        <dbReference type="EC" id="2.5.1.75"/>
    </reaction>
</comment>
<evidence type="ECO:0000256" key="10">
    <source>
        <dbReference type="HAMAP-Rule" id="MF_00185"/>
    </source>
</evidence>
<dbReference type="InterPro" id="IPR039657">
    <property type="entry name" value="Dimethylallyltransferase"/>
</dbReference>
<reference evidence="14 15" key="1">
    <citation type="journal article" date="2016" name="Nat. Commun.">
        <title>Thousands of microbial genomes shed light on interconnected biogeochemical processes in an aquifer system.</title>
        <authorList>
            <person name="Anantharaman K."/>
            <person name="Brown C.T."/>
            <person name="Hug L.A."/>
            <person name="Sharon I."/>
            <person name="Castelle C.J."/>
            <person name="Probst A.J."/>
            <person name="Thomas B.C."/>
            <person name="Singh A."/>
            <person name="Wilkins M.J."/>
            <person name="Karaoz U."/>
            <person name="Brodie E.L."/>
            <person name="Williams K.H."/>
            <person name="Hubbard S.S."/>
            <person name="Banfield J.F."/>
        </authorList>
    </citation>
    <scope>NUCLEOTIDE SEQUENCE [LARGE SCALE GENOMIC DNA]</scope>
</reference>
<dbReference type="SUPFAM" id="SSF52540">
    <property type="entry name" value="P-loop containing nucleoside triphosphate hydrolases"/>
    <property type="match status" value="1"/>
</dbReference>
<dbReference type="Gene3D" id="3.40.50.300">
    <property type="entry name" value="P-loop containing nucleotide triphosphate hydrolases"/>
    <property type="match status" value="1"/>
</dbReference>
<keyword evidence="4 10" id="KW-0808">Transferase</keyword>